<evidence type="ECO:0000313" key="8">
    <source>
        <dbReference type="EMBL" id="HCY80253.1"/>
    </source>
</evidence>
<dbReference type="SUPFAM" id="SSF161111">
    <property type="entry name" value="Cation efflux protein transmembrane domain-like"/>
    <property type="match status" value="1"/>
</dbReference>
<feature type="non-terminal residue" evidence="8">
    <location>
        <position position="100"/>
    </location>
</feature>
<name>A0A3D6BM61_9FLAO</name>
<comment type="caution">
    <text evidence="8">The sequence shown here is derived from an EMBL/GenBank/DDBJ whole genome shotgun (WGS) entry which is preliminary data.</text>
</comment>
<evidence type="ECO:0000259" key="7">
    <source>
        <dbReference type="Pfam" id="PF01545"/>
    </source>
</evidence>
<keyword evidence="3" id="KW-0862">Zinc</keyword>
<protein>
    <submittedName>
        <fullName evidence="8">Cation transporter</fullName>
    </submittedName>
</protein>
<dbReference type="InterPro" id="IPR027469">
    <property type="entry name" value="Cation_efflux_TMD_sf"/>
</dbReference>
<dbReference type="PANTHER" id="PTHR11562:SF17">
    <property type="entry name" value="RE54080P-RELATED"/>
    <property type="match status" value="1"/>
</dbReference>
<dbReference type="Pfam" id="PF01545">
    <property type="entry name" value="Cation_efflux"/>
    <property type="match status" value="1"/>
</dbReference>
<dbReference type="NCBIfam" id="TIGR01297">
    <property type="entry name" value="CDF"/>
    <property type="match status" value="1"/>
</dbReference>
<keyword evidence="2 6" id="KW-0812">Transmembrane</keyword>
<keyword evidence="3" id="KW-0864">Zinc transport</keyword>
<proteinExistence type="predicted"/>
<evidence type="ECO:0000256" key="6">
    <source>
        <dbReference type="SAM" id="Phobius"/>
    </source>
</evidence>
<feature type="domain" description="Cation efflux protein transmembrane" evidence="7">
    <location>
        <begin position="18"/>
        <end position="100"/>
    </location>
</feature>
<dbReference type="Gene3D" id="1.20.1510.10">
    <property type="entry name" value="Cation efflux protein transmembrane domain"/>
    <property type="match status" value="1"/>
</dbReference>
<feature type="transmembrane region" description="Helical" evidence="6">
    <location>
        <begin position="18"/>
        <end position="42"/>
    </location>
</feature>
<accession>A0A3D6BM61</accession>
<dbReference type="PANTHER" id="PTHR11562">
    <property type="entry name" value="CATION EFFLUX PROTEIN/ ZINC TRANSPORTER"/>
    <property type="match status" value="1"/>
</dbReference>
<evidence type="ECO:0000256" key="1">
    <source>
        <dbReference type="ARBA" id="ARBA00004141"/>
    </source>
</evidence>
<evidence type="ECO:0000256" key="3">
    <source>
        <dbReference type="ARBA" id="ARBA00022906"/>
    </source>
</evidence>
<keyword evidence="5 6" id="KW-0472">Membrane</keyword>
<keyword evidence="3" id="KW-0813">Transport</keyword>
<dbReference type="Proteomes" id="UP000263268">
    <property type="component" value="Unassembled WGS sequence"/>
</dbReference>
<dbReference type="EMBL" id="DPRK01000019">
    <property type="protein sequence ID" value="HCY80253.1"/>
    <property type="molecule type" value="Genomic_DNA"/>
</dbReference>
<organism evidence="8 9">
    <name type="scientific">Xanthomarina gelatinilytica</name>
    <dbReference type="NCBI Taxonomy" id="1137281"/>
    <lineage>
        <taxon>Bacteria</taxon>
        <taxon>Pseudomonadati</taxon>
        <taxon>Bacteroidota</taxon>
        <taxon>Flavobacteriia</taxon>
        <taxon>Flavobacteriales</taxon>
        <taxon>Flavobacteriaceae</taxon>
        <taxon>Xanthomarina</taxon>
    </lineage>
</organism>
<dbReference type="InterPro" id="IPR058533">
    <property type="entry name" value="Cation_efflux_TM"/>
</dbReference>
<dbReference type="GO" id="GO:0005886">
    <property type="term" value="C:plasma membrane"/>
    <property type="evidence" value="ECO:0007669"/>
    <property type="project" value="TreeGrafter"/>
</dbReference>
<reference evidence="8 9" key="1">
    <citation type="journal article" date="2018" name="Nat. Biotechnol.">
        <title>A standardized bacterial taxonomy based on genome phylogeny substantially revises the tree of life.</title>
        <authorList>
            <person name="Parks D.H."/>
            <person name="Chuvochina M."/>
            <person name="Waite D.W."/>
            <person name="Rinke C."/>
            <person name="Skarshewski A."/>
            <person name="Chaumeil P.A."/>
            <person name="Hugenholtz P."/>
        </authorList>
    </citation>
    <scope>NUCLEOTIDE SEQUENCE [LARGE SCALE GENOMIC DNA]</scope>
    <source>
        <strain evidence="8">UBA10227</strain>
    </source>
</reference>
<dbReference type="AlphaFoldDB" id="A0A3D6BM61"/>
<gene>
    <name evidence="8" type="ORF">DHV22_00885</name>
</gene>
<keyword evidence="3" id="KW-0406">Ion transport</keyword>
<comment type="subcellular location">
    <subcellularLocation>
        <location evidence="1">Membrane</location>
        <topology evidence="1">Multi-pass membrane protein</topology>
    </subcellularLocation>
</comment>
<evidence type="ECO:0000256" key="4">
    <source>
        <dbReference type="ARBA" id="ARBA00022989"/>
    </source>
</evidence>
<dbReference type="InterPro" id="IPR050681">
    <property type="entry name" value="CDF/SLC30A"/>
</dbReference>
<evidence type="ECO:0000256" key="2">
    <source>
        <dbReference type="ARBA" id="ARBA00022692"/>
    </source>
</evidence>
<dbReference type="InterPro" id="IPR002524">
    <property type="entry name" value="Cation_efflux"/>
</dbReference>
<sequence>MSHTQHTHSYKDVKDRNLLISIFLNVLITAAQIIGGLVSGSLALLSDALHNFSDVISLIVSFVASKLSKQKASINRTFGYKRAEILAAFVNAATLVVVAV</sequence>
<keyword evidence="4 6" id="KW-1133">Transmembrane helix</keyword>
<dbReference type="GO" id="GO:0005385">
    <property type="term" value="F:zinc ion transmembrane transporter activity"/>
    <property type="evidence" value="ECO:0007669"/>
    <property type="project" value="TreeGrafter"/>
</dbReference>
<evidence type="ECO:0000313" key="9">
    <source>
        <dbReference type="Proteomes" id="UP000263268"/>
    </source>
</evidence>
<evidence type="ECO:0000256" key="5">
    <source>
        <dbReference type="ARBA" id="ARBA00023136"/>
    </source>
</evidence>